<dbReference type="AlphaFoldDB" id="A0A0E9UGB3"/>
<reference evidence="1" key="1">
    <citation type="submission" date="2014-11" db="EMBL/GenBank/DDBJ databases">
        <authorList>
            <person name="Amaro Gonzalez C."/>
        </authorList>
    </citation>
    <scope>NUCLEOTIDE SEQUENCE</scope>
</reference>
<sequence length="25" mass="2785">MTVIVLWFLLFFNVVELSVGCVAAN</sequence>
<protein>
    <submittedName>
        <fullName evidence="1">Uncharacterized protein</fullName>
    </submittedName>
</protein>
<dbReference type="EMBL" id="GBXM01043668">
    <property type="protein sequence ID" value="JAH64909.1"/>
    <property type="molecule type" value="Transcribed_RNA"/>
</dbReference>
<name>A0A0E9UGB3_ANGAN</name>
<organism evidence="1">
    <name type="scientific">Anguilla anguilla</name>
    <name type="common">European freshwater eel</name>
    <name type="synonym">Muraena anguilla</name>
    <dbReference type="NCBI Taxonomy" id="7936"/>
    <lineage>
        <taxon>Eukaryota</taxon>
        <taxon>Metazoa</taxon>
        <taxon>Chordata</taxon>
        <taxon>Craniata</taxon>
        <taxon>Vertebrata</taxon>
        <taxon>Euteleostomi</taxon>
        <taxon>Actinopterygii</taxon>
        <taxon>Neopterygii</taxon>
        <taxon>Teleostei</taxon>
        <taxon>Anguilliformes</taxon>
        <taxon>Anguillidae</taxon>
        <taxon>Anguilla</taxon>
    </lineage>
</organism>
<evidence type="ECO:0000313" key="1">
    <source>
        <dbReference type="EMBL" id="JAH64909.1"/>
    </source>
</evidence>
<accession>A0A0E9UGB3</accession>
<proteinExistence type="predicted"/>
<reference evidence="1" key="2">
    <citation type="journal article" date="2015" name="Fish Shellfish Immunol.">
        <title>Early steps in the European eel (Anguilla anguilla)-Vibrio vulnificus interaction in the gills: Role of the RtxA13 toxin.</title>
        <authorList>
            <person name="Callol A."/>
            <person name="Pajuelo D."/>
            <person name="Ebbesson L."/>
            <person name="Teles M."/>
            <person name="MacKenzie S."/>
            <person name="Amaro C."/>
        </authorList>
    </citation>
    <scope>NUCLEOTIDE SEQUENCE</scope>
</reference>